<evidence type="ECO:0000313" key="2">
    <source>
        <dbReference type="EMBL" id="THW31770.1"/>
    </source>
</evidence>
<accession>A0A4S8X4B1</accession>
<organism evidence="2 3">
    <name type="scientific">Aureobasidium pullulans</name>
    <name type="common">Black yeast</name>
    <name type="synonym">Pullularia pullulans</name>
    <dbReference type="NCBI Taxonomy" id="5580"/>
    <lineage>
        <taxon>Eukaryota</taxon>
        <taxon>Fungi</taxon>
        <taxon>Dikarya</taxon>
        <taxon>Ascomycota</taxon>
        <taxon>Pezizomycotina</taxon>
        <taxon>Dothideomycetes</taxon>
        <taxon>Dothideomycetidae</taxon>
        <taxon>Dothideales</taxon>
        <taxon>Saccotheciaceae</taxon>
        <taxon>Aureobasidium</taxon>
    </lineage>
</organism>
<protein>
    <recommendedName>
        <fullName evidence="1">SprT-like domain-containing protein</fullName>
    </recommendedName>
</protein>
<dbReference type="PANTHER" id="PTHR23099">
    <property type="entry name" value="TRANSCRIPTIONAL REGULATOR"/>
    <property type="match status" value="1"/>
</dbReference>
<dbReference type="SMART" id="SM00731">
    <property type="entry name" value="SprT"/>
    <property type="match status" value="1"/>
</dbReference>
<proteinExistence type="predicted"/>
<dbReference type="EMBL" id="QZAL01000277">
    <property type="protein sequence ID" value="THW31770.1"/>
    <property type="molecule type" value="Genomic_DNA"/>
</dbReference>
<dbReference type="AlphaFoldDB" id="A0A4S8X4B1"/>
<gene>
    <name evidence="2" type="ORF">D6D22_09973</name>
</gene>
<evidence type="ECO:0000259" key="1">
    <source>
        <dbReference type="SMART" id="SM00731"/>
    </source>
</evidence>
<dbReference type="Pfam" id="PF10263">
    <property type="entry name" value="SprT-like"/>
    <property type="match status" value="1"/>
</dbReference>
<dbReference type="GO" id="GO:0006950">
    <property type="term" value="P:response to stress"/>
    <property type="evidence" value="ECO:0007669"/>
    <property type="project" value="UniProtKB-ARBA"/>
</dbReference>
<sequence>MSLRNSHTGGARDKISQHAGQFLYLVFYSSTVHDHGESLDWASNLLLGREFGFRKKDIAEWLIHELDQRTTGGTIAYLTGGIKIIWKERIPGKLGVADVVSGTIQLSEELIDDEQNLRNTVCHEFSHLLAYYYSGRTDHGELFFCWAQLCTDKMRPLDMGPVQIKAPRQDSYEFIWQCEKEDCGQEYGRHTKSIDLRWDKCHRCLGALLQTNPIARTLRWQIDTPGTIH</sequence>
<name>A0A4S8X4B1_AURPU</name>
<dbReference type="InterPro" id="IPR006640">
    <property type="entry name" value="SprT-like_domain"/>
</dbReference>
<evidence type="ECO:0000313" key="3">
    <source>
        <dbReference type="Proteomes" id="UP000310687"/>
    </source>
</evidence>
<dbReference type="Proteomes" id="UP000310687">
    <property type="component" value="Unassembled WGS sequence"/>
</dbReference>
<dbReference type="GO" id="GO:0005634">
    <property type="term" value="C:nucleus"/>
    <property type="evidence" value="ECO:0007669"/>
    <property type="project" value="TreeGrafter"/>
</dbReference>
<comment type="caution">
    <text evidence="2">The sequence shown here is derived from an EMBL/GenBank/DDBJ whole genome shotgun (WGS) entry which is preliminary data.</text>
</comment>
<feature type="domain" description="SprT-like" evidence="1">
    <location>
        <begin position="64"/>
        <end position="211"/>
    </location>
</feature>
<reference evidence="2 3" key="1">
    <citation type="submission" date="2018-10" db="EMBL/GenBank/DDBJ databases">
        <title>Fifty Aureobasidium pullulans genomes reveal a recombining polyextremotolerant generalist.</title>
        <authorList>
            <person name="Gostincar C."/>
            <person name="Turk M."/>
            <person name="Zajc J."/>
            <person name="Gunde-Cimerman N."/>
        </authorList>
    </citation>
    <scope>NUCLEOTIDE SEQUENCE [LARGE SCALE GENOMIC DNA]</scope>
    <source>
        <strain evidence="2 3">EXF-11013</strain>
    </source>
</reference>
<dbReference type="PANTHER" id="PTHR23099:SF0">
    <property type="entry name" value="GERM CELL NUCLEAR ACIDIC PROTEIN"/>
    <property type="match status" value="1"/>
</dbReference>